<feature type="transmembrane region" description="Helical" evidence="2">
    <location>
        <begin position="96"/>
        <end position="118"/>
    </location>
</feature>
<evidence type="ECO:0000313" key="4">
    <source>
        <dbReference type="Proteomes" id="UP001154015"/>
    </source>
</evidence>
<feature type="compositionally biased region" description="Basic and acidic residues" evidence="1">
    <location>
        <begin position="264"/>
        <end position="282"/>
    </location>
</feature>
<dbReference type="Proteomes" id="UP001154015">
    <property type="component" value="Unassembled WGS sequence"/>
</dbReference>
<keyword evidence="2" id="KW-1133">Transmembrane helix</keyword>
<dbReference type="Pfam" id="PF10935">
    <property type="entry name" value="DUF2637"/>
    <property type="match status" value="1"/>
</dbReference>
<feature type="compositionally biased region" description="Basic and acidic residues" evidence="1">
    <location>
        <begin position="308"/>
        <end position="320"/>
    </location>
</feature>
<gene>
    <name evidence="3" type="ORF">SGL43_03267</name>
</gene>
<evidence type="ECO:0000256" key="1">
    <source>
        <dbReference type="SAM" id="MobiDB-lite"/>
    </source>
</evidence>
<dbReference type="RefSeq" id="WP_318574805.1">
    <property type="nucleotide sequence ID" value="NZ_CAKXYP010000008.1"/>
</dbReference>
<feature type="region of interest" description="Disordered" evidence="1">
    <location>
        <begin position="9"/>
        <end position="28"/>
    </location>
</feature>
<evidence type="ECO:0000256" key="2">
    <source>
        <dbReference type="SAM" id="Phobius"/>
    </source>
</evidence>
<feature type="region of interest" description="Disordered" evidence="1">
    <location>
        <begin position="304"/>
        <end position="356"/>
    </location>
</feature>
<reference evidence="3" key="1">
    <citation type="submission" date="2022-03" db="EMBL/GenBank/DDBJ databases">
        <authorList>
            <person name="Leyn A S."/>
        </authorList>
    </citation>
    <scope>NUCLEOTIDE SEQUENCE</scope>
    <source>
        <strain evidence="3">Streptomyces globisporus 4-3</strain>
    </source>
</reference>
<feature type="transmembrane region" description="Helical" evidence="2">
    <location>
        <begin position="69"/>
        <end position="89"/>
    </location>
</feature>
<evidence type="ECO:0008006" key="5">
    <source>
        <dbReference type="Google" id="ProtNLM"/>
    </source>
</evidence>
<feature type="transmembrane region" description="Helical" evidence="2">
    <location>
        <begin position="29"/>
        <end position="49"/>
    </location>
</feature>
<dbReference type="InterPro" id="IPR021235">
    <property type="entry name" value="DUF2637"/>
</dbReference>
<name>A0ABN8V122_STRGL</name>
<organism evidence="3 4">
    <name type="scientific">Streptomyces globisporus</name>
    <dbReference type="NCBI Taxonomy" id="1908"/>
    <lineage>
        <taxon>Bacteria</taxon>
        <taxon>Bacillati</taxon>
        <taxon>Actinomycetota</taxon>
        <taxon>Actinomycetes</taxon>
        <taxon>Kitasatosporales</taxon>
        <taxon>Streptomycetaceae</taxon>
        <taxon>Streptomyces</taxon>
    </lineage>
</organism>
<sequence length="356" mass="38192">MLARITALLSRTDSHQHRPAADPGNGRRAGARATLVLGLIAVVLMAFRVSWNALSDVARAIGADPTAALLYPIVVDGLMALALIATLVLTGPDREFALRVLATYTIASLLLNYVHGLIPTLHTESTRLGRLTSWEPANWALVLLATSLPVGSIYFGSDLVAKVLHHKHEVADSAQSVSPQREESAGQRASEQAAPSVADRAEPVPEEPSESTSEKVDEAHTTGSTGADESPVTARPPRSTTMAKSTEAAPHETTGPRLTSTESATDRHRTDAEVLAEGRRLTADWSDDQLTAKRLRSELRIAQTRARTVRDQLRAERASRPEPGADEGFEGDPLGIHEDATTRQQRKPTAVPSSTT</sequence>
<proteinExistence type="predicted"/>
<protein>
    <recommendedName>
        <fullName evidence="5">DUF2637 domain-containing protein</fullName>
    </recommendedName>
</protein>
<comment type="caution">
    <text evidence="3">The sequence shown here is derived from an EMBL/GenBank/DDBJ whole genome shotgun (WGS) entry which is preliminary data.</text>
</comment>
<feature type="region of interest" description="Disordered" evidence="1">
    <location>
        <begin position="170"/>
        <end position="288"/>
    </location>
</feature>
<keyword evidence="2" id="KW-0812">Transmembrane</keyword>
<dbReference type="EMBL" id="CAKXYP010000008">
    <property type="protein sequence ID" value="CAH9416244.1"/>
    <property type="molecule type" value="Genomic_DNA"/>
</dbReference>
<keyword evidence="4" id="KW-1185">Reference proteome</keyword>
<keyword evidence="2" id="KW-0472">Membrane</keyword>
<accession>A0ABN8V122</accession>
<evidence type="ECO:0000313" key="3">
    <source>
        <dbReference type="EMBL" id="CAH9416244.1"/>
    </source>
</evidence>